<accession>A0ABV8JJZ6</accession>
<evidence type="ECO:0000313" key="2">
    <source>
        <dbReference type="Proteomes" id="UP001595814"/>
    </source>
</evidence>
<comment type="caution">
    <text evidence="1">The sequence shown here is derived from an EMBL/GenBank/DDBJ whole genome shotgun (WGS) entry which is preliminary data.</text>
</comment>
<reference evidence="2" key="1">
    <citation type="journal article" date="2019" name="Int. J. Syst. Evol. Microbiol.">
        <title>The Global Catalogue of Microorganisms (GCM) 10K type strain sequencing project: providing services to taxonomists for standard genome sequencing and annotation.</title>
        <authorList>
            <consortium name="The Broad Institute Genomics Platform"/>
            <consortium name="The Broad Institute Genome Sequencing Center for Infectious Disease"/>
            <person name="Wu L."/>
            <person name="Ma J."/>
        </authorList>
    </citation>
    <scope>NUCLEOTIDE SEQUENCE [LARGE SCALE GENOMIC DNA]</scope>
    <source>
        <strain evidence="2">CECT 7477</strain>
    </source>
</reference>
<keyword evidence="2" id="KW-1185">Reference proteome</keyword>
<protein>
    <submittedName>
        <fullName evidence="1">EboA domain-containing protein</fullName>
    </submittedName>
</protein>
<dbReference type="EMBL" id="JBHSAW010000003">
    <property type="protein sequence ID" value="MFC4094710.1"/>
    <property type="molecule type" value="Genomic_DNA"/>
</dbReference>
<dbReference type="NCBIfam" id="NF035938">
    <property type="entry name" value="EboA_domain"/>
    <property type="match status" value="1"/>
</dbReference>
<sequence>MNLSSVDEELLHVLSSNLDADAFDWLNSKIDVIIENKSAKDLYLTYSLLSTKANENKKISFELDDKELESYLLQQQANELEISRIYLLIKVLKTDATFFQPKVANLIQVADTGELITFLKFVILLPNAEEYNHVAVEALRTNIATVFEAISMGNPYPARFFNDQQWNQMYLKAAFVQLDLSQILEVDARANKDLARIISDYAHERWAASREIDPLFWRPVSSFIDGTLYQDMKRLLESDNPSENRAGALCCHFSDNREAQKLLQNYQQLNHQVTNGTITWENVK</sequence>
<evidence type="ECO:0000313" key="1">
    <source>
        <dbReference type="EMBL" id="MFC4094710.1"/>
    </source>
</evidence>
<dbReference type="RefSeq" id="WP_192462357.1">
    <property type="nucleotide sequence ID" value="NZ_JACYFJ010000003.1"/>
</dbReference>
<gene>
    <name evidence="1" type="ORF">ACFOUT_02415</name>
</gene>
<dbReference type="Proteomes" id="UP001595814">
    <property type="component" value="Unassembled WGS sequence"/>
</dbReference>
<proteinExistence type="predicted"/>
<name>A0ABV8JJZ6_9FLAO</name>
<organism evidence="1 2">
    <name type="scientific">Euzebyella saccharophila</name>
    <dbReference type="NCBI Taxonomy" id="679664"/>
    <lineage>
        <taxon>Bacteria</taxon>
        <taxon>Pseudomonadati</taxon>
        <taxon>Bacteroidota</taxon>
        <taxon>Flavobacteriia</taxon>
        <taxon>Flavobacteriales</taxon>
        <taxon>Flavobacteriaceae</taxon>
        <taxon>Euzebyella</taxon>
    </lineage>
</organism>
<dbReference type="InterPro" id="IPR047715">
    <property type="entry name" value="EboA_dom"/>
</dbReference>